<keyword evidence="4" id="KW-1185">Reference proteome</keyword>
<feature type="chain" id="PRO_5047021666" description="Ricin B lectin domain-containing protein" evidence="1">
    <location>
        <begin position="34"/>
        <end position="386"/>
    </location>
</feature>
<dbReference type="Pfam" id="PF14200">
    <property type="entry name" value="RicinB_lectin_2"/>
    <property type="match status" value="2"/>
</dbReference>
<dbReference type="InterPro" id="IPR000772">
    <property type="entry name" value="Ricin_B_lectin"/>
</dbReference>
<dbReference type="CDD" id="cd00161">
    <property type="entry name" value="beta-trefoil_Ricin-like"/>
    <property type="match status" value="1"/>
</dbReference>
<proteinExistence type="predicted"/>
<evidence type="ECO:0000256" key="1">
    <source>
        <dbReference type="SAM" id="SignalP"/>
    </source>
</evidence>
<feature type="signal peptide" evidence="1">
    <location>
        <begin position="1"/>
        <end position="33"/>
    </location>
</feature>
<dbReference type="SMART" id="SM00458">
    <property type="entry name" value="RICIN"/>
    <property type="match status" value="1"/>
</dbReference>
<dbReference type="Proteomes" id="UP001243364">
    <property type="component" value="Unassembled WGS sequence"/>
</dbReference>
<keyword evidence="1" id="KW-0732">Signal</keyword>
<evidence type="ECO:0000313" key="3">
    <source>
        <dbReference type="EMBL" id="MDQ0688264.1"/>
    </source>
</evidence>
<dbReference type="Gene3D" id="3.40.390.10">
    <property type="entry name" value="Collagenase (Catalytic Domain)"/>
    <property type="match status" value="1"/>
</dbReference>
<dbReference type="RefSeq" id="WP_307048731.1">
    <property type="nucleotide sequence ID" value="NZ_JAUSYA010000001.1"/>
</dbReference>
<comment type="caution">
    <text evidence="3">The sequence shown here is derived from an EMBL/GenBank/DDBJ whole genome shotgun (WGS) entry which is preliminary data.</text>
</comment>
<dbReference type="PROSITE" id="PS50231">
    <property type="entry name" value="RICIN_B_LECTIN"/>
    <property type="match status" value="1"/>
</dbReference>
<sequence length="386" mass="40588">MTRSRFLPLWAILLTVMFGAVMGAVAIAPQAHAATAFTSTAVNRSGGNCLDVPGGSTADGLQLIQWTCHGEPNQNFTFTPVGGTTDQYTVGTSAGGRCVDVNGASGADNATIVQRACGTGAGQKFRLVPVTVSGTTGVFGLQSVSSGKCVTPAGDSSASNTGLVQLPCTGTAARTWRLPGFTGSGGGSTPPPTKTVRVYWLKPSDVPFDQRYPDGIANVMREAQRYYQQELGKTFKLNTTVVEVVNGDQPRSWYENTPNGGDRYWWAVTNMQNELARKFGLNNPDSRWLNVGEISAEGEGAGGGASPGWVVLSGHDADGAAGTSGQSMNRWYGGMVHELGHAFGLPDSSSTDGTPMSASFYDYPNTHFSQSQKNQILNGPYGSFLS</sequence>
<dbReference type="Gene3D" id="2.80.10.50">
    <property type="match status" value="1"/>
</dbReference>
<organism evidence="3 4">
    <name type="scientific">Streptomyces achromogenes</name>
    <dbReference type="NCBI Taxonomy" id="67255"/>
    <lineage>
        <taxon>Bacteria</taxon>
        <taxon>Bacillati</taxon>
        <taxon>Actinomycetota</taxon>
        <taxon>Actinomycetes</taxon>
        <taxon>Kitasatosporales</taxon>
        <taxon>Streptomycetaceae</taxon>
        <taxon>Streptomyces</taxon>
    </lineage>
</organism>
<dbReference type="InterPro" id="IPR035992">
    <property type="entry name" value="Ricin_B-like_lectins"/>
</dbReference>
<evidence type="ECO:0000259" key="2">
    <source>
        <dbReference type="SMART" id="SM00458"/>
    </source>
</evidence>
<reference evidence="3 4" key="1">
    <citation type="submission" date="2023-07" db="EMBL/GenBank/DDBJ databases">
        <title>Comparative genomics of wheat-associated soil bacteria to identify genetic determinants of phenazine resistance.</title>
        <authorList>
            <person name="Mouncey N."/>
        </authorList>
    </citation>
    <scope>NUCLEOTIDE SEQUENCE [LARGE SCALE GENOMIC DNA]</scope>
    <source>
        <strain evidence="3 4">W4I19-2</strain>
    </source>
</reference>
<protein>
    <recommendedName>
        <fullName evidence="2">Ricin B lectin domain-containing protein</fullName>
    </recommendedName>
</protein>
<dbReference type="SUPFAM" id="SSF55486">
    <property type="entry name" value="Metalloproteases ('zincins'), catalytic domain"/>
    <property type="match status" value="2"/>
</dbReference>
<feature type="domain" description="Ricin B lectin" evidence="2">
    <location>
        <begin position="39"/>
        <end position="179"/>
    </location>
</feature>
<accession>A0ABU0QC79</accession>
<name>A0ABU0QC79_STRAH</name>
<gene>
    <name evidence="3" type="ORF">QFZ56_007227</name>
</gene>
<dbReference type="InterPro" id="IPR024079">
    <property type="entry name" value="MetalloPept_cat_dom_sf"/>
</dbReference>
<dbReference type="EMBL" id="JAUSYA010000001">
    <property type="protein sequence ID" value="MDQ0688264.1"/>
    <property type="molecule type" value="Genomic_DNA"/>
</dbReference>
<dbReference type="SUPFAM" id="SSF50370">
    <property type="entry name" value="Ricin B-like lectins"/>
    <property type="match status" value="1"/>
</dbReference>
<evidence type="ECO:0000313" key="4">
    <source>
        <dbReference type="Proteomes" id="UP001243364"/>
    </source>
</evidence>